<evidence type="ECO:0000313" key="5">
    <source>
        <dbReference type="Proteomes" id="UP000317318"/>
    </source>
</evidence>
<dbReference type="InterPro" id="IPR036876">
    <property type="entry name" value="UVR_dom_sf"/>
</dbReference>
<dbReference type="SUPFAM" id="SSF82771">
    <property type="entry name" value="GIY-YIG endonuclease"/>
    <property type="match status" value="1"/>
</dbReference>
<gene>
    <name evidence="4" type="primary">uvrC_2</name>
    <name evidence="4" type="ORF">Pan189_30450</name>
</gene>
<dbReference type="OrthoDB" id="9803913at2"/>
<dbReference type="GO" id="GO:0006289">
    <property type="term" value="P:nucleotide-excision repair"/>
    <property type="evidence" value="ECO:0007669"/>
    <property type="project" value="InterPro"/>
</dbReference>
<evidence type="ECO:0000256" key="1">
    <source>
        <dbReference type="ARBA" id="ARBA00023236"/>
    </source>
</evidence>
<name>A0A517R477_9PLAN</name>
<dbReference type="CDD" id="cd10434">
    <property type="entry name" value="GIY-YIG_UvrC_Cho"/>
    <property type="match status" value="1"/>
</dbReference>
<dbReference type="InterPro" id="IPR035901">
    <property type="entry name" value="GIY-YIG_endonuc_sf"/>
</dbReference>
<keyword evidence="1" id="KW-0742">SOS response</keyword>
<dbReference type="GO" id="GO:0009380">
    <property type="term" value="C:excinuclease repair complex"/>
    <property type="evidence" value="ECO:0007669"/>
    <property type="project" value="TreeGrafter"/>
</dbReference>
<dbReference type="KEGG" id="svp:Pan189_30450"/>
<dbReference type="InterPro" id="IPR000305">
    <property type="entry name" value="GIY-YIG_endonuc"/>
</dbReference>
<dbReference type="GO" id="GO:0009432">
    <property type="term" value="P:SOS response"/>
    <property type="evidence" value="ECO:0007669"/>
    <property type="project" value="UniProtKB-KW"/>
</dbReference>
<feature type="domain" description="GIY-YIG" evidence="3">
    <location>
        <begin position="48"/>
        <end position="126"/>
    </location>
</feature>
<feature type="domain" description="UVR" evidence="2">
    <location>
        <begin position="249"/>
        <end position="284"/>
    </location>
</feature>
<proteinExistence type="predicted"/>
<dbReference type="PANTHER" id="PTHR30562">
    <property type="entry name" value="UVRC/OXIDOREDUCTASE"/>
    <property type="match status" value="1"/>
</dbReference>
<accession>A0A517R477</accession>
<dbReference type="PROSITE" id="PS50151">
    <property type="entry name" value="UVR"/>
    <property type="match status" value="1"/>
</dbReference>
<dbReference type="Pfam" id="PF02151">
    <property type="entry name" value="UVR"/>
    <property type="match status" value="1"/>
</dbReference>
<sequence length="398" mass="45077">MHFEWARDSFDGFGPNPYAPGGRSGKAFRVDGASGATLKAGVRRSCENRPGVYGMLDHNGRLIYVGKSIKLRTRLLSYFRRKVAREKPGQIVRESRSIIWETGPSEFASLLRELYLIRTWRPRWNVQDRPRNVPPSYLCVGRAPAPYLYVAQGPPDSADATYGPFSSRGRLSLAAEALNEYFHLRDCTQRQRMTFRDDRDLFDPPESLRPGCLRFDLQTCSGPCVAGCSRREYAAQVRKAKRFLDGEVEGPLAMLEQAMDRASQEQRYEAAVRLRDRIDAVGWLIDRLAYLREARRRYHFVYPITSGSGRVLWYLIDRGSVAGTVPAPRRGRPSKSAEAALRSWFEDGTAPETKDATAHPTITILGRWFRKHPQELKRAIDLESAFSLAVGETMEAVA</sequence>
<dbReference type="SUPFAM" id="SSF46600">
    <property type="entry name" value="C-terminal UvrC-binding domain of UvrB"/>
    <property type="match status" value="1"/>
</dbReference>
<dbReference type="InterPro" id="IPR047296">
    <property type="entry name" value="GIY-YIG_UvrC_Cho"/>
</dbReference>
<dbReference type="PANTHER" id="PTHR30562:SF1">
    <property type="entry name" value="UVRABC SYSTEM PROTEIN C"/>
    <property type="match status" value="1"/>
</dbReference>
<dbReference type="EMBL" id="CP036268">
    <property type="protein sequence ID" value="QDT38650.1"/>
    <property type="molecule type" value="Genomic_DNA"/>
</dbReference>
<dbReference type="Proteomes" id="UP000317318">
    <property type="component" value="Chromosome"/>
</dbReference>
<organism evidence="4 5">
    <name type="scientific">Stratiformator vulcanicus</name>
    <dbReference type="NCBI Taxonomy" id="2527980"/>
    <lineage>
        <taxon>Bacteria</taxon>
        <taxon>Pseudomonadati</taxon>
        <taxon>Planctomycetota</taxon>
        <taxon>Planctomycetia</taxon>
        <taxon>Planctomycetales</taxon>
        <taxon>Planctomycetaceae</taxon>
        <taxon>Stratiformator</taxon>
    </lineage>
</organism>
<dbReference type="InterPro" id="IPR001943">
    <property type="entry name" value="UVR_dom"/>
</dbReference>
<keyword evidence="1" id="KW-0227">DNA damage</keyword>
<keyword evidence="5" id="KW-1185">Reference proteome</keyword>
<dbReference type="Pfam" id="PF01541">
    <property type="entry name" value="GIY-YIG"/>
    <property type="match status" value="1"/>
</dbReference>
<dbReference type="InterPro" id="IPR050066">
    <property type="entry name" value="UvrABC_protein_C"/>
</dbReference>
<dbReference type="Gene3D" id="3.40.1440.10">
    <property type="entry name" value="GIY-YIG endonuclease"/>
    <property type="match status" value="1"/>
</dbReference>
<evidence type="ECO:0000313" key="4">
    <source>
        <dbReference type="EMBL" id="QDT38650.1"/>
    </source>
</evidence>
<evidence type="ECO:0000259" key="2">
    <source>
        <dbReference type="PROSITE" id="PS50151"/>
    </source>
</evidence>
<protein>
    <submittedName>
        <fullName evidence="4">UvrABC system protein C</fullName>
    </submittedName>
</protein>
<dbReference type="PROSITE" id="PS50164">
    <property type="entry name" value="GIY_YIG"/>
    <property type="match status" value="1"/>
</dbReference>
<dbReference type="AlphaFoldDB" id="A0A517R477"/>
<dbReference type="RefSeq" id="WP_145364737.1">
    <property type="nucleotide sequence ID" value="NZ_CP036268.1"/>
</dbReference>
<evidence type="ECO:0000259" key="3">
    <source>
        <dbReference type="PROSITE" id="PS50164"/>
    </source>
</evidence>
<dbReference type="SMART" id="SM00465">
    <property type="entry name" value="GIYc"/>
    <property type="match status" value="1"/>
</dbReference>
<reference evidence="4 5" key="1">
    <citation type="submission" date="2019-02" db="EMBL/GenBank/DDBJ databases">
        <title>Deep-cultivation of Planctomycetes and their phenomic and genomic characterization uncovers novel biology.</title>
        <authorList>
            <person name="Wiegand S."/>
            <person name="Jogler M."/>
            <person name="Boedeker C."/>
            <person name="Pinto D."/>
            <person name="Vollmers J."/>
            <person name="Rivas-Marin E."/>
            <person name="Kohn T."/>
            <person name="Peeters S.H."/>
            <person name="Heuer A."/>
            <person name="Rast P."/>
            <person name="Oberbeckmann S."/>
            <person name="Bunk B."/>
            <person name="Jeske O."/>
            <person name="Meyerdierks A."/>
            <person name="Storesund J.E."/>
            <person name="Kallscheuer N."/>
            <person name="Luecker S."/>
            <person name="Lage O.M."/>
            <person name="Pohl T."/>
            <person name="Merkel B.J."/>
            <person name="Hornburger P."/>
            <person name="Mueller R.-W."/>
            <person name="Bruemmer F."/>
            <person name="Labrenz M."/>
            <person name="Spormann A.M."/>
            <person name="Op den Camp H."/>
            <person name="Overmann J."/>
            <person name="Amann R."/>
            <person name="Jetten M.S.M."/>
            <person name="Mascher T."/>
            <person name="Medema M.H."/>
            <person name="Devos D.P."/>
            <person name="Kaster A.-K."/>
            <person name="Ovreas L."/>
            <person name="Rohde M."/>
            <person name="Galperin M.Y."/>
            <person name="Jogler C."/>
        </authorList>
    </citation>
    <scope>NUCLEOTIDE SEQUENCE [LARGE SCALE GENOMIC DNA]</scope>
    <source>
        <strain evidence="4 5">Pan189</strain>
    </source>
</reference>